<keyword evidence="2" id="KW-0238">DNA-binding</keyword>
<organism evidence="5 6">
    <name type="scientific">Filifactor villosus</name>
    <dbReference type="NCBI Taxonomy" id="29374"/>
    <lineage>
        <taxon>Bacteria</taxon>
        <taxon>Bacillati</taxon>
        <taxon>Bacillota</taxon>
        <taxon>Clostridia</taxon>
        <taxon>Peptostreptococcales</taxon>
        <taxon>Filifactoraceae</taxon>
        <taxon>Filifactor</taxon>
    </lineage>
</organism>
<dbReference type="InterPro" id="IPR053142">
    <property type="entry name" value="PchR_regulatory_protein"/>
</dbReference>
<feature type="domain" description="HTH araC/xylS-type" evidence="4">
    <location>
        <begin position="221"/>
        <end position="320"/>
    </location>
</feature>
<evidence type="ECO:0000256" key="2">
    <source>
        <dbReference type="ARBA" id="ARBA00023125"/>
    </source>
</evidence>
<evidence type="ECO:0000259" key="4">
    <source>
        <dbReference type="PROSITE" id="PS01124"/>
    </source>
</evidence>
<accession>A0ABV9QIV4</accession>
<dbReference type="PANTHER" id="PTHR47893">
    <property type="entry name" value="REGULATORY PROTEIN PCHR"/>
    <property type="match status" value="1"/>
</dbReference>
<proteinExistence type="predicted"/>
<dbReference type="EMBL" id="JBHSHL010000003">
    <property type="protein sequence ID" value="MFC4803733.1"/>
    <property type="molecule type" value="Genomic_DNA"/>
</dbReference>
<dbReference type="InterPro" id="IPR018060">
    <property type="entry name" value="HTH_AraC"/>
</dbReference>
<evidence type="ECO:0000256" key="1">
    <source>
        <dbReference type="ARBA" id="ARBA00023015"/>
    </source>
</evidence>
<protein>
    <submittedName>
        <fullName evidence="5">Helix-turn-helix domain-containing protein</fullName>
    </submittedName>
</protein>
<dbReference type="Gene3D" id="1.10.10.60">
    <property type="entry name" value="Homeodomain-like"/>
    <property type="match status" value="2"/>
</dbReference>
<dbReference type="SMART" id="SM00342">
    <property type="entry name" value="HTH_ARAC"/>
    <property type="match status" value="1"/>
</dbReference>
<name>A0ABV9QIV4_9FIRM</name>
<reference evidence="6" key="1">
    <citation type="journal article" date="2019" name="Int. J. Syst. Evol. Microbiol.">
        <title>The Global Catalogue of Microorganisms (GCM) 10K type strain sequencing project: providing services to taxonomists for standard genome sequencing and annotation.</title>
        <authorList>
            <consortium name="The Broad Institute Genomics Platform"/>
            <consortium name="The Broad Institute Genome Sequencing Center for Infectious Disease"/>
            <person name="Wu L."/>
            <person name="Ma J."/>
        </authorList>
    </citation>
    <scope>NUCLEOTIDE SEQUENCE [LARGE SCALE GENOMIC DNA]</scope>
    <source>
        <strain evidence="6">CCUG 46385</strain>
    </source>
</reference>
<sequence length="337" mass="39061">MLEYIRGATPFLNASCHTLAEDETCSIVRISDIGGEGMMTFYKVLPGICVLYNDFHMSSCESNFHPGFDMLCIDHCREGRLEQEVEDGGYTYFEAGELKVDRRIRHTGHMRMPTKHFHGISVVFDMKEASKSLPEAMAGFPVDLYHIQQKYCDDKHPFVIRGVPEIKHIFSELYTIPLKIREYYLRVKILELLLFLDALEFSDENRESRPYFYKAQVEKVNAVHKLLIQDIENRYTLNELSKRFDIPLTTLKTCFRSVYGNSIFAYMRSYRMNHAANLLREHKELSIATIAGMVGYDSPGKFSSAFKEVIGSTPSFYRKHSVHMENLWPDGEDIKQK</sequence>
<evidence type="ECO:0000256" key="3">
    <source>
        <dbReference type="ARBA" id="ARBA00023163"/>
    </source>
</evidence>
<dbReference type="PANTHER" id="PTHR47893:SF1">
    <property type="entry name" value="REGULATORY PROTEIN PCHR"/>
    <property type="match status" value="1"/>
</dbReference>
<evidence type="ECO:0000313" key="5">
    <source>
        <dbReference type="EMBL" id="MFC4803733.1"/>
    </source>
</evidence>
<dbReference type="RefSeq" id="WP_379787183.1">
    <property type="nucleotide sequence ID" value="NZ_JBHSHL010000003.1"/>
</dbReference>
<dbReference type="Pfam" id="PF12833">
    <property type="entry name" value="HTH_18"/>
    <property type="match status" value="1"/>
</dbReference>
<dbReference type="InterPro" id="IPR009057">
    <property type="entry name" value="Homeodomain-like_sf"/>
</dbReference>
<comment type="caution">
    <text evidence="5">The sequence shown here is derived from an EMBL/GenBank/DDBJ whole genome shotgun (WGS) entry which is preliminary data.</text>
</comment>
<keyword evidence="3" id="KW-0804">Transcription</keyword>
<dbReference type="InterPro" id="IPR020449">
    <property type="entry name" value="Tscrpt_reg_AraC-type_HTH"/>
</dbReference>
<keyword evidence="6" id="KW-1185">Reference proteome</keyword>
<dbReference type="Proteomes" id="UP001595916">
    <property type="component" value="Unassembled WGS sequence"/>
</dbReference>
<dbReference type="SUPFAM" id="SSF46689">
    <property type="entry name" value="Homeodomain-like"/>
    <property type="match status" value="1"/>
</dbReference>
<evidence type="ECO:0000313" key="6">
    <source>
        <dbReference type="Proteomes" id="UP001595916"/>
    </source>
</evidence>
<keyword evidence="1" id="KW-0805">Transcription regulation</keyword>
<dbReference type="PROSITE" id="PS01124">
    <property type="entry name" value="HTH_ARAC_FAMILY_2"/>
    <property type="match status" value="1"/>
</dbReference>
<dbReference type="PRINTS" id="PR00032">
    <property type="entry name" value="HTHARAC"/>
</dbReference>
<gene>
    <name evidence="5" type="ORF">ACFO4R_01430</name>
</gene>